<dbReference type="InterPro" id="IPR045857">
    <property type="entry name" value="O16G_dom_2"/>
</dbReference>
<dbReference type="InterPro" id="IPR013780">
    <property type="entry name" value="Glyco_hydro_b"/>
</dbReference>
<dbReference type="SMART" id="SM00642">
    <property type="entry name" value="Aamy"/>
    <property type="match status" value="1"/>
</dbReference>
<dbReference type="STRING" id="416591.Tlet_1230"/>
<dbReference type="SUPFAM" id="SSF51011">
    <property type="entry name" value="Glycosyl hydrolase domain"/>
    <property type="match status" value="1"/>
</dbReference>
<dbReference type="GO" id="GO:0004556">
    <property type="term" value="F:alpha-amylase activity"/>
    <property type="evidence" value="ECO:0007669"/>
    <property type="project" value="TreeGrafter"/>
</dbReference>
<dbReference type="InterPro" id="IPR017853">
    <property type="entry name" value="GH"/>
</dbReference>
<dbReference type="RefSeq" id="WP_012003266.1">
    <property type="nucleotide sequence ID" value="NC_009828.1"/>
</dbReference>
<gene>
    <name evidence="5" type="ordered locus">Tlet_1230</name>
</gene>
<dbReference type="CAZy" id="GH13">
    <property type="family name" value="Glycoside Hydrolase Family 13"/>
</dbReference>
<name>A8F6K6_PSELT</name>
<dbReference type="SUPFAM" id="SSF51445">
    <property type="entry name" value="(Trans)glycosidases"/>
    <property type="match status" value="1"/>
</dbReference>
<dbReference type="HOGENOM" id="CLU_006462_2_3_0"/>
<dbReference type="FunFam" id="3.90.400.10:FF:000002">
    <property type="entry name" value="Sucrose isomerase"/>
    <property type="match status" value="1"/>
</dbReference>
<evidence type="ECO:0000256" key="3">
    <source>
        <dbReference type="ARBA" id="ARBA00023295"/>
    </source>
</evidence>
<reference evidence="5 6" key="1">
    <citation type="submission" date="2007-08" db="EMBL/GenBank/DDBJ databases">
        <title>Complete sequence of Thermotoga lettingae TMO.</title>
        <authorList>
            <consortium name="US DOE Joint Genome Institute"/>
            <person name="Copeland A."/>
            <person name="Lucas S."/>
            <person name="Lapidus A."/>
            <person name="Barry K."/>
            <person name="Glavina del Rio T."/>
            <person name="Dalin E."/>
            <person name="Tice H."/>
            <person name="Pitluck S."/>
            <person name="Foster B."/>
            <person name="Bruce D."/>
            <person name="Schmutz J."/>
            <person name="Larimer F."/>
            <person name="Land M."/>
            <person name="Hauser L."/>
            <person name="Kyrpides N."/>
            <person name="Mikhailova N."/>
            <person name="Nelson K."/>
            <person name="Gogarten J.P."/>
            <person name="Noll K."/>
            <person name="Richardson P."/>
        </authorList>
    </citation>
    <scope>NUCLEOTIDE SEQUENCE [LARGE SCALE GENOMIC DNA]</scope>
    <source>
        <strain evidence="6">ATCC BAA-301 / DSM 14385 / NBRC 107922 / TMO</strain>
    </source>
</reference>
<keyword evidence="2" id="KW-0378">Hydrolase</keyword>
<keyword evidence="3" id="KW-0326">Glycosidase</keyword>
<dbReference type="Gene3D" id="3.90.400.10">
    <property type="entry name" value="Oligo-1,6-glucosidase, Domain 2"/>
    <property type="match status" value="1"/>
</dbReference>
<dbReference type="Gene3D" id="3.20.20.80">
    <property type="entry name" value="Glycosidases"/>
    <property type="match status" value="1"/>
</dbReference>
<accession>A8F6K6</accession>
<dbReference type="EMBL" id="CP000812">
    <property type="protein sequence ID" value="ABV33790.1"/>
    <property type="molecule type" value="Genomic_DNA"/>
</dbReference>
<evidence type="ECO:0000313" key="5">
    <source>
        <dbReference type="EMBL" id="ABV33790.1"/>
    </source>
</evidence>
<dbReference type="PANTHER" id="PTHR10357">
    <property type="entry name" value="ALPHA-AMYLASE FAMILY MEMBER"/>
    <property type="match status" value="1"/>
</dbReference>
<dbReference type="InterPro" id="IPR032091">
    <property type="entry name" value="Malt_amylase-like_C"/>
</dbReference>
<dbReference type="InterPro" id="IPR006047">
    <property type="entry name" value="GH13_cat_dom"/>
</dbReference>
<dbReference type="OrthoDB" id="9805159at2"/>
<feature type="domain" description="Glycosyl hydrolase family 13 catalytic" evidence="4">
    <location>
        <begin position="13"/>
        <end position="391"/>
    </location>
</feature>
<dbReference type="Pfam" id="PF16657">
    <property type="entry name" value="Malt_amylase_C"/>
    <property type="match status" value="1"/>
</dbReference>
<evidence type="ECO:0000259" key="4">
    <source>
        <dbReference type="SMART" id="SM00642"/>
    </source>
</evidence>
<keyword evidence="6" id="KW-1185">Reference proteome</keyword>
<evidence type="ECO:0000256" key="2">
    <source>
        <dbReference type="ARBA" id="ARBA00022801"/>
    </source>
</evidence>
<sequence length="529" mass="62033">MKYPWWKGAVIYQVYPRSFYDSNNDGVGDLKGIVEKLDYFQWLGVDAIWLSPIFKSPMVDFGYDISDYRNIDPIFGTMEDFDLLLEESHKRGIRVILDQVYNHTSDQHPWFLESKSSKINPKADWYIWKDGEPGKFPNNWQSFFGGPAWQWYEERKQYYLHLFTKEQPDLNWRNPQVKKAVFDTIDFWLKKGVDGFRFDVVNMFCKDIKFRDNPTEESGEQQAIFNTDRPETLLVVEEIQELVEKYPGRVTIGEVASPQGLYSYLEYTKPGRLNLAFNFEFMNIPAFEATLFRKIVEDTERIFKNLSWPCYVLGNHDCKRVRSRYSGGESIDESMEKCKLLATMLLTLRGTSMIYYGEEIGMEEMIIPYEEIQDPEGKNLWPEKIGRDGCRTPMQWNNSQYGGFSSIKPWLPVNQNRTEINVEKQKNDPNSLLNFYRSLIKLRKGSNALKLGKLSVLKSSKNVFAYLRSWKEEQIIVALNFSSENISADLKLTGKAKVIHSNRRRINEICRLQNLELCSYEALILKLYE</sequence>
<dbReference type="Pfam" id="PF00128">
    <property type="entry name" value="Alpha-amylase"/>
    <property type="match status" value="1"/>
</dbReference>
<dbReference type="PANTHER" id="PTHR10357:SF179">
    <property type="entry name" value="NEUTRAL AND BASIC AMINO ACID TRANSPORT PROTEIN RBAT"/>
    <property type="match status" value="1"/>
</dbReference>
<dbReference type="AlphaFoldDB" id="A8F6K6"/>
<evidence type="ECO:0000256" key="1">
    <source>
        <dbReference type="ARBA" id="ARBA00008061"/>
    </source>
</evidence>
<dbReference type="Proteomes" id="UP000002016">
    <property type="component" value="Chromosome"/>
</dbReference>
<evidence type="ECO:0000313" key="6">
    <source>
        <dbReference type="Proteomes" id="UP000002016"/>
    </source>
</evidence>
<dbReference type="GO" id="GO:0009313">
    <property type="term" value="P:oligosaccharide catabolic process"/>
    <property type="evidence" value="ECO:0007669"/>
    <property type="project" value="TreeGrafter"/>
</dbReference>
<organism evidence="5 6">
    <name type="scientific">Pseudothermotoga lettingae (strain ATCC BAA-301 / DSM 14385 / NBRC 107922 / TMO)</name>
    <name type="common">Thermotoga lettingae</name>
    <dbReference type="NCBI Taxonomy" id="416591"/>
    <lineage>
        <taxon>Bacteria</taxon>
        <taxon>Thermotogati</taxon>
        <taxon>Thermotogota</taxon>
        <taxon>Thermotogae</taxon>
        <taxon>Thermotogales</taxon>
        <taxon>Thermotogaceae</taxon>
        <taxon>Pseudothermotoga</taxon>
    </lineage>
</organism>
<comment type="similarity">
    <text evidence="1">Belongs to the glycosyl hydrolase 13 family.</text>
</comment>
<dbReference type="KEGG" id="tle:Tlet_1230"/>
<protein>
    <submittedName>
        <fullName evidence="5">Alpha amylase catalytic region</fullName>
    </submittedName>
</protein>
<reference evidence="5 6" key="2">
    <citation type="journal article" date="2009" name="Proc. Natl. Acad. Sci. U.S.A.">
        <title>On the chimeric nature, thermophilic origin, and phylogenetic placement of the Thermotogales.</title>
        <authorList>
            <person name="Zhaxybayeva O."/>
            <person name="Swithers K.S."/>
            <person name="Lapierre P."/>
            <person name="Fournier G.P."/>
            <person name="Bickhart D.M."/>
            <person name="DeBoy R.T."/>
            <person name="Nelson K.E."/>
            <person name="Nesbo C.L."/>
            <person name="Doolittle W.F."/>
            <person name="Gogarten J.P."/>
            <person name="Noll K.M."/>
        </authorList>
    </citation>
    <scope>NUCLEOTIDE SEQUENCE [LARGE SCALE GENOMIC DNA]</scope>
    <source>
        <strain evidence="6">ATCC BAA-301 / DSM 14385 / NBRC 107922 / TMO</strain>
    </source>
</reference>
<dbReference type="Gene3D" id="2.60.40.1180">
    <property type="entry name" value="Golgi alpha-mannosidase II"/>
    <property type="match status" value="1"/>
</dbReference>
<dbReference type="eggNOG" id="COG0366">
    <property type="taxonomic scope" value="Bacteria"/>
</dbReference>
<proteinExistence type="inferred from homology"/>